<accession>A0A6B2EIU2</accession>
<dbReference type="PROSITE" id="PS50178">
    <property type="entry name" value="ZF_FYVE"/>
    <property type="match status" value="1"/>
</dbReference>
<dbReference type="InterPro" id="IPR011011">
    <property type="entry name" value="Znf_FYVE_PHD"/>
</dbReference>
<dbReference type="Gene3D" id="3.30.500.40">
    <property type="match status" value="1"/>
</dbReference>
<dbReference type="PANTHER" id="PTHR46319">
    <property type="entry name" value="ZINC FINGER FYVE DOMAIN-CONTAINING PROTEIN"/>
    <property type="match status" value="1"/>
</dbReference>
<sequence>MDLVDIDKVLDDFELSDDRSGATGTIEAAEGDSGKRPFAKQFVNVSSVFSSLNDYVGVEIVQSPESEKVAMNGETTESVEEDTLERSSDIALSLTTSSDSSSDLSNPSINTTELSEDGLSLEPGAKVSNMLTLESSSLCIDNEISSSILPSRNFGNNISSLSKITESEDNTVPGGSDEMPQEEIIIPRETPQPPVKVPVGFEETMDDVSDTELESYLQELENESIRETEQPQAVPEKERDQHDSVSQASTVEITDTKKRIEIDFDDESTSNSSLLEEKVTEEVIDEPTTCSVSTSELEQPKEAPVEEPEAEEVELRRPDNEEKIEEVEQVTESKPQRPDSLDLSMVANVGFAGQTPIQEPEGAVGGDEATETQMSTSSSDDFMPMAQPPAVESSAERRLSASGQQLGKVAPYWVPDNVTNFCMQCNLKFSLIKRRHHCRACGQVLCSTCCSLKAKLEYLGDVEARICIQCDAIMSRDAAEVIMNNNTGCLTRSPNPNNPMEYCSTIPPHQQVSGTAAGPIAVMVPAGVLKKEGAPNRGRKDKNVIFSDGIRPGCDLTELDGDESEGRSSRRNGNWRVQTPPGPTTGGHKASRGAQNVKLPIKDKVTGSYIPKEENLLPPVYLATKTDFRFEDVANNAALIARLKQETLKFAIHRNFHVHVKIIDLSCCMNRTVFNFTTHGLRFVGQDEMVILLEVDDTEQVPKDIFLHLCEIYAEADRGQTITELGFSLASASSFLGSREHGGFLYIRPTFQCLQGVCVPEPPYLIGILIHKWEVPWARLFPLRLQLRLGAYYRYYPSPHVSFRGRESVYTEISDTIINFLADFRTYSYTLSSIRGLLIHMEEGHTTVMIPRNRYDQMMKAINNSSDNILAIGGNFSRKADGHLVCIQNTDSDNGQLHAYSTQAINIEGHARNVTGASFLVLNGALKSTSGLTGKCSIVEDGLMVQILPAKMETVRAALKNMKDVTIVCGAIDADPSQTENVNIVWTDNDLEFNVGVVSPIDEKKMDGIPSIRVHKGQDFSSSNHIIRWTEVFILKVEDDSSHSSVNIPKVAEQIAQSTAVALVSFLDLLAANGLRRIGLRTTLDQETVCYEAGSHQQKLPPIYMDVLDNELIPTLHRQVTNLQIDNPIIVELIFDILDK</sequence>
<dbReference type="InterPro" id="IPR037145">
    <property type="entry name" value="SARA_Smad-bd_sf"/>
</dbReference>
<feature type="compositionally biased region" description="Polar residues" evidence="5">
    <location>
        <begin position="244"/>
        <end position="253"/>
    </location>
</feature>
<dbReference type="SMART" id="SM01422">
    <property type="entry name" value="SARA"/>
    <property type="match status" value="1"/>
</dbReference>
<feature type="compositionally biased region" description="Basic and acidic residues" evidence="5">
    <location>
        <begin position="223"/>
        <end position="243"/>
    </location>
</feature>
<feature type="domain" description="FYVE-type" evidence="6">
    <location>
        <begin position="416"/>
        <end position="475"/>
    </location>
</feature>
<dbReference type="GO" id="GO:0016197">
    <property type="term" value="P:endosomal transport"/>
    <property type="evidence" value="ECO:0007669"/>
    <property type="project" value="TreeGrafter"/>
</dbReference>
<dbReference type="Pfam" id="PF11409">
    <property type="entry name" value="SARA"/>
    <property type="match status" value="1"/>
</dbReference>
<dbReference type="CDD" id="cd15729">
    <property type="entry name" value="FYVE_endofin"/>
    <property type="match status" value="1"/>
</dbReference>
<evidence type="ECO:0000313" key="7">
    <source>
        <dbReference type="EMBL" id="NBJ62226.1"/>
    </source>
</evidence>
<dbReference type="GO" id="GO:0031901">
    <property type="term" value="C:early endosome membrane"/>
    <property type="evidence" value="ECO:0007669"/>
    <property type="project" value="TreeGrafter"/>
</dbReference>
<dbReference type="FunFam" id="3.30.40.10:FF:000084">
    <property type="entry name" value="Zinc finger, FYVE domain-containing 9b"/>
    <property type="match status" value="1"/>
</dbReference>
<dbReference type="Pfam" id="PF11979">
    <property type="entry name" value="SARA_C"/>
    <property type="match status" value="1"/>
</dbReference>
<feature type="region of interest" description="Disordered" evidence="5">
    <location>
        <begin position="355"/>
        <end position="398"/>
    </location>
</feature>
<evidence type="ECO:0000256" key="3">
    <source>
        <dbReference type="ARBA" id="ARBA00022833"/>
    </source>
</evidence>
<feature type="compositionally biased region" description="Polar residues" evidence="5">
    <location>
        <begin position="288"/>
        <end position="297"/>
    </location>
</feature>
<keyword evidence="3" id="KW-0862">Zinc</keyword>
<dbReference type="Gene3D" id="3.30.1360.220">
    <property type="entry name" value="Domain of unknown function (DUF3480), N-terminal subdomain"/>
    <property type="match status" value="2"/>
</dbReference>
<name>A0A6B2EIU2_9DIPT</name>
<feature type="region of interest" description="Disordered" evidence="5">
    <location>
        <begin position="67"/>
        <end position="86"/>
    </location>
</feature>
<dbReference type="InterPro" id="IPR024608">
    <property type="entry name" value="SARA-like_SBD"/>
</dbReference>
<feature type="region of interest" description="Disordered" evidence="5">
    <location>
        <begin position="556"/>
        <end position="597"/>
    </location>
</feature>
<dbReference type="EMBL" id="GIFK01004523">
    <property type="protein sequence ID" value="NBJ62226.1"/>
    <property type="molecule type" value="Transcribed_RNA"/>
</dbReference>
<dbReference type="GO" id="GO:0008270">
    <property type="term" value="F:zinc ion binding"/>
    <property type="evidence" value="ECO:0007669"/>
    <property type="project" value="UniProtKB-KW"/>
</dbReference>
<reference evidence="7" key="1">
    <citation type="submission" date="2019-10" db="EMBL/GenBank/DDBJ databases">
        <title>Short sand fly seasons in Tbilisi, Georgia, hinder development of host immunity to saliva of the visceral leishmaniasis vector Phlebotomus kandelakii.</title>
        <authorList>
            <person name="Oliveira F."/>
            <person name="Giorgobiani E."/>
            <person name="Guimaraes-Costa A.B."/>
            <person name="Abdeladhim M."/>
            <person name="Oristian J."/>
            <person name="Tskhvaradze L."/>
            <person name="Tsertsvadze N."/>
            <person name="Zakalashvili M."/>
            <person name="Valenzuela J.G."/>
            <person name="Kamhawi S."/>
        </authorList>
    </citation>
    <scope>NUCLEOTIDE SEQUENCE</scope>
    <source>
        <strain evidence="7">Wild-capture in Tbilisi</strain>
        <tissue evidence="7">Salivary glands</tissue>
    </source>
</reference>
<proteinExistence type="predicted"/>
<dbReference type="InterPro" id="IPR017455">
    <property type="entry name" value="Znf_FYVE-rel"/>
</dbReference>
<dbReference type="InterPro" id="IPR013083">
    <property type="entry name" value="Znf_RING/FYVE/PHD"/>
</dbReference>
<protein>
    <submittedName>
        <fullName evidence="7">Putative smad anchor for receptor activation</fullName>
    </submittedName>
</protein>
<feature type="region of interest" description="Disordered" evidence="5">
    <location>
        <begin position="219"/>
        <end position="341"/>
    </location>
</feature>
<keyword evidence="7" id="KW-0675">Receptor</keyword>
<dbReference type="AlphaFoldDB" id="A0A6B2EIU2"/>
<evidence type="ECO:0000259" key="6">
    <source>
        <dbReference type="PROSITE" id="PS50178"/>
    </source>
</evidence>
<dbReference type="Pfam" id="PF01363">
    <property type="entry name" value="FYVE"/>
    <property type="match status" value="1"/>
</dbReference>
<organism evidence="7">
    <name type="scientific">Phlebotomus kandelakii</name>
    <dbReference type="NCBI Taxonomy" id="1109342"/>
    <lineage>
        <taxon>Eukaryota</taxon>
        <taxon>Metazoa</taxon>
        <taxon>Ecdysozoa</taxon>
        <taxon>Arthropoda</taxon>
        <taxon>Hexapoda</taxon>
        <taxon>Insecta</taxon>
        <taxon>Pterygota</taxon>
        <taxon>Neoptera</taxon>
        <taxon>Endopterygota</taxon>
        <taxon>Diptera</taxon>
        <taxon>Nematocera</taxon>
        <taxon>Psychodoidea</taxon>
        <taxon>Psychodidae</taxon>
        <taxon>Phlebotomus</taxon>
        <taxon>Larroussius</taxon>
    </lineage>
</organism>
<dbReference type="Gene3D" id="4.10.720.10">
    <property type="entry name" value="Smad anchor for receptor activation, Smad-binding domain"/>
    <property type="match status" value="1"/>
</dbReference>
<dbReference type="Gene3D" id="3.30.40.10">
    <property type="entry name" value="Zinc/RING finger domain, C3HC4 (zinc finger)"/>
    <property type="match status" value="1"/>
</dbReference>
<dbReference type="InterPro" id="IPR022557">
    <property type="entry name" value="SARA-like_C"/>
</dbReference>
<dbReference type="SMART" id="SM00064">
    <property type="entry name" value="FYVE"/>
    <property type="match status" value="1"/>
</dbReference>
<evidence type="ECO:0000256" key="5">
    <source>
        <dbReference type="SAM" id="MobiDB-lite"/>
    </source>
</evidence>
<dbReference type="SMART" id="SM01421">
    <property type="entry name" value="DUF3480"/>
    <property type="match status" value="1"/>
</dbReference>
<keyword evidence="1" id="KW-0479">Metal-binding</keyword>
<evidence type="ECO:0000256" key="2">
    <source>
        <dbReference type="ARBA" id="ARBA00022771"/>
    </source>
</evidence>
<keyword evidence="2 4" id="KW-0863">Zinc-finger</keyword>
<evidence type="ECO:0000256" key="1">
    <source>
        <dbReference type="ARBA" id="ARBA00022723"/>
    </source>
</evidence>
<feature type="region of interest" description="Disordered" evidence="5">
    <location>
        <begin position="93"/>
        <end position="117"/>
    </location>
</feature>
<dbReference type="SUPFAM" id="SSF57903">
    <property type="entry name" value="FYVE/PHD zinc finger"/>
    <property type="match status" value="1"/>
</dbReference>
<feature type="compositionally biased region" description="Low complexity" evidence="5">
    <location>
        <begin position="93"/>
        <end position="111"/>
    </location>
</feature>
<feature type="compositionally biased region" description="Polar residues" evidence="5">
    <location>
        <begin position="371"/>
        <end position="380"/>
    </location>
</feature>
<evidence type="ECO:0000256" key="4">
    <source>
        <dbReference type="PROSITE-ProRule" id="PRU00091"/>
    </source>
</evidence>
<dbReference type="PANTHER" id="PTHR46319:SF3">
    <property type="entry name" value="ZINC FINGER FYVE DOMAIN-CONTAINING PROTEIN"/>
    <property type="match status" value="1"/>
</dbReference>
<dbReference type="InterPro" id="IPR000306">
    <property type="entry name" value="Znf_FYVE"/>
</dbReference>